<dbReference type="GO" id="GO:0016301">
    <property type="term" value="F:kinase activity"/>
    <property type="evidence" value="ECO:0007669"/>
    <property type="project" value="UniProtKB-KW"/>
</dbReference>
<dbReference type="InParanoid" id="A0A6P7FGA8"/>
<keyword evidence="2" id="KW-0418">Kinase</keyword>
<dbReference type="AlphaFoldDB" id="A0A6P7FGA8"/>
<organism evidence="2">
    <name type="scientific">Diabrotica virgifera virgifera</name>
    <name type="common">western corn rootworm</name>
    <dbReference type="NCBI Taxonomy" id="50390"/>
    <lineage>
        <taxon>Eukaryota</taxon>
        <taxon>Metazoa</taxon>
        <taxon>Ecdysozoa</taxon>
        <taxon>Arthropoda</taxon>
        <taxon>Hexapoda</taxon>
        <taxon>Insecta</taxon>
        <taxon>Pterygota</taxon>
        <taxon>Neoptera</taxon>
        <taxon>Endopterygota</taxon>
        <taxon>Coleoptera</taxon>
        <taxon>Polyphaga</taxon>
        <taxon>Cucujiformia</taxon>
        <taxon>Chrysomeloidea</taxon>
        <taxon>Chrysomelidae</taxon>
        <taxon>Galerucinae</taxon>
        <taxon>Diabroticina</taxon>
        <taxon>Diabroticites</taxon>
        <taxon>Diabrotica</taxon>
    </lineage>
</organism>
<keyword evidence="2" id="KW-0808">Transferase</keyword>
<protein>
    <submittedName>
        <fullName evidence="2">Probable inactive protein kinase DDB_G0270444</fullName>
    </submittedName>
</protein>
<evidence type="ECO:0000256" key="1">
    <source>
        <dbReference type="SAM" id="MobiDB-lite"/>
    </source>
</evidence>
<name>A0A6P7FGA8_DIAVI</name>
<feature type="compositionally biased region" description="Polar residues" evidence="1">
    <location>
        <begin position="368"/>
        <end position="377"/>
    </location>
</feature>
<dbReference type="RefSeq" id="XP_028135084.1">
    <property type="nucleotide sequence ID" value="XM_028279283.1"/>
</dbReference>
<sequence length="418" mass="48400">MGGKSSKDELQENGVVNSNFIVKNKDVRPETELRMVWKMELDVNLRTVVPSSIHQPIDKEIEEEQTDEELEEEKSDEEIEEKSDEEIEEKSDEEIEEKSDEEIEEKSDEEIEEKSDEEIEEKSDEEIKEGKSDIKQEIKILNMALTINEFLNIASKVFPNDFDGSAGKLQPFLDALELLGKIAEGHEETAITLIKTRLTNKARNLITTEDTIPLIAAALKKELRGDNPKTIIDKLTKKRQGNKDAAGYASEVEELAEQLKVAYIAEGMPLELAKKYTTETVVATMKRNVNTDREKLILEAGNFTTPQEVVSKFLSIDTTEKNTQGRVFNYRTNYENRRGQQQYRRGYHNKYDRGRRNNFGQRNEGEETGNQRNYSNRGYRQFNNQTYRENQRGGRNRNVRLLESEDRQEERENQLLGF</sequence>
<feature type="region of interest" description="Disordered" evidence="1">
    <location>
        <begin position="349"/>
        <end position="377"/>
    </location>
</feature>
<reference evidence="2" key="1">
    <citation type="submission" date="2025-08" db="UniProtKB">
        <authorList>
            <consortium name="RefSeq"/>
        </authorList>
    </citation>
    <scope>IDENTIFICATION</scope>
    <source>
        <tissue evidence="2">Whole insect</tissue>
    </source>
</reference>
<evidence type="ECO:0000313" key="2">
    <source>
        <dbReference type="RefSeq" id="XP_028135084.1"/>
    </source>
</evidence>
<gene>
    <name evidence="2" type="primary">LOC114329990</name>
</gene>
<accession>A0A6P7FGA8</accession>
<feature type="compositionally biased region" description="Acidic residues" evidence="1">
    <location>
        <begin position="60"/>
        <end position="127"/>
    </location>
</feature>
<feature type="region of interest" description="Disordered" evidence="1">
    <location>
        <begin position="47"/>
        <end position="130"/>
    </location>
</feature>
<proteinExistence type="predicted"/>